<evidence type="ECO:0000313" key="3">
    <source>
        <dbReference type="Proteomes" id="UP000706039"/>
    </source>
</evidence>
<dbReference type="Gene3D" id="2.60.120.10">
    <property type="entry name" value="Jelly Rolls"/>
    <property type="match status" value="2"/>
</dbReference>
<dbReference type="InterPro" id="IPR014710">
    <property type="entry name" value="RmlC-like_jellyroll"/>
</dbReference>
<comment type="caution">
    <text evidence="2">The sequence shown here is derived from an EMBL/GenBank/DDBJ whole genome shotgun (WGS) entry which is preliminary data.</text>
</comment>
<dbReference type="RefSeq" id="WP_222993728.1">
    <property type="nucleotide sequence ID" value="NZ_JAINVV010000015.1"/>
</dbReference>
<organism evidence="2 3">
    <name type="scientific">Sphingomonas colocasiae</name>
    <dbReference type="NCBI Taxonomy" id="1848973"/>
    <lineage>
        <taxon>Bacteria</taxon>
        <taxon>Pseudomonadati</taxon>
        <taxon>Pseudomonadota</taxon>
        <taxon>Alphaproteobacteria</taxon>
        <taxon>Sphingomonadales</taxon>
        <taxon>Sphingomonadaceae</taxon>
        <taxon>Sphingomonas</taxon>
    </lineage>
</organism>
<accession>A0ABS7PY70</accession>
<protein>
    <submittedName>
        <fullName evidence="2">Cupin domain-containing protein</fullName>
    </submittedName>
</protein>
<name>A0ABS7PY70_9SPHN</name>
<dbReference type="SUPFAM" id="SSF51182">
    <property type="entry name" value="RmlC-like cupins"/>
    <property type="match status" value="2"/>
</dbReference>
<reference evidence="2 3" key="1">
    <citation type="submission" date="2021-08" db="EMBL/GenBank/DDBJ databases">
        <authorList>
            <person name="Tuo L."/>
        </authorList>
    </citation>
    <scope>NUCLEOTIDE SEQUENCE [LARGE SCALE GENOMIC DNA]</scope>
    <source>
        <strain evidence="2 3">JCM 31229</strain>
    </source>
</reference>
<sequence length="263" mass="28734">MATDFNGDRRAEAGVLVRKAADHRIQMAHQPGQAHRSAAGWTIDYRLQEITGDAARAISTVPGHFVDKPAFGSPWHYHDCALQVAFVLEGSIELGYRGETYARAGKGDILFIPGQVMHDVSNPSADYQVAEITFPGSFGTTEAAMPPRDIDTPARTWGSSDAVRSGSARGIIDYGYPVAAPYDAQFDIRRHVRSRTEPFEAGAGRHDDRFRFIFVMQGWREAQVDGAGLRAGVGDLIVIPGGADWRDSAVSDDYEAVEVRLRA</sequence>
<proteinExistence type="predicted"/>
<dbReference type="Proteomes" id="UP000706039">
    <property type="component" value="Unassembled WGS sequence"/>
</dbReference>
<dbReference type="InterPro" id="IPR011051">
    <property type="entry name" value="RmlC_Cupin_sf"/>
</dbReference>
<keyword evidence="3" id="KW-1185">Reference proteome</keyword>
<evidence type="ECO:0000259" key="1">
    <source>
        <dbReference type="Pfam" id="PF07883"/>
    </source>
</evidence>
<evidence type="ECO:0000313" key="2">
    <source>
        <dbReference type="EMBL" id="MBY8826258.1"/>
    </source>
</evidence>
<dbReference type="Pfam" id="PF07883">
    <property type="entry name" value="Cupin_2"/>
    <property type="match status" value="1"/>
</dbReference>
<feature type="domain" description="Cupin type-2" evidence="1">
    <location>
        <begin position="68"/>
        <end position="125"/>
    </location>
</feature>
<dbReference type="InterPro" id="IPR013096">
    <property type="entry name" value="Cupin_2"/>
</dbReference>
<dbReference type="EMBL" id="JAINVV010000015">
    <property type="protein sequence ID" value="MBY8826258.1"/>
    <property type="molecule type" value="Genomic_DNA"/>
</dbReference>
<gene>
    <name evidence="2" type="ORF">K7G82_28405</name>
</gene>